<evidence type="ECO:0000256" key="2">
    <source>
        <dbReference type="ARBA" id="ARBA00022723"/>
    </source>
</evidence>
<evidence type="ECO:0000256" key="4">
    <source>
        <dbReference type="RuleBase" id="RU110713"/>
    </source>
</evidence>
<comment type="similarity">
    <text evidence="1 4">Belongs to the yippee family.</text>
</comment>
<evidence type="ECO:0000259" key="5">
    <source>
        <dbReference type="PROSITE" id="PS51792"/>
    </source>
</evidence>
<dbReference type="PhylomeDB" id="A0A0G4HZI6"/>
<sequence>MGRLFLRYLDSSKCIYKCNTCDAHLAVPEDVVSKDFQGTLGKAYLFAKCVNVACAPKEERYLVTGMHTVCDVFCVSCRSIVGWRYIKAKEPEQKYKEGKTILEKMRICRQEQNPTQHLVSPTRI</sequence>
<dbReference type="InterPro" id="IPR004910">
    <property type="entry name" value="Yippee/Mis18/Cereblon"/>
</dbReference>
<accession>A0A0G4HZI6</accession>
<dbReference type="AlphaFoldDB" id="A0A0G4HZI6"/>
<proteinExistence type="inferred from homology"/>
<keyword evidence="2" id="KW-0479">Metal-binding</keyword>
<dbReference type="InterPro" id="IPR039058">
    <property type="entry name" value="Yippee_fam"/>
</dbReference>
<organism evidence="6">
    <name type="scientific">Chromera velia CCMP2878</name>
    <dbReference type="NCBI Taxonomy" id="1169474"/>
    <lineage>
        <taxon>Eukaryota</taxon>
        <taxon>Sar</taxon>
        <taxon>Alveolata</taxon>
        <taxon>Colpodellida</taxon>
        <taxon>Chromeraceae</taxon>
        <taxon>Chromera</taxon>
    </lineage>
</organism>
<reference evidence="6" key="1">
    <citation type="submission" date="2014-11" db="EMBL/GenBank/DDBJ databases">
        <authorList>
            <person name="Otto D Thomas"/>
            <person name="Naeem Raeece"/>
        </authorList>
    </citation>
    <scope>NUCLEOTIDE SEQUENCE</scope>
</reference>
<dbReference type="InterPro" id="IPR034751">
    <property type="entry name" value="Yippee"/>
</dbReference>
<evidence type="ECO:0000313" key="6">
    <source>
        <dbReference type="EMBL" id="CEM49996.1"/>
    </source>
</evidence>
<dbReference type="PANTHER" id="PTHR13848">
    <property type="entry name" value="PROTEIN YIPPEE-LIKE CG15309-RELATED"/>
    <property type="match status" value="1"/>
</dbReference>
<gene>
    <name evidence="6" type="ORF">Cvel_1572</name>
</gene>
<dbReference type="Pfam" id="PF03226">
    <property type="entry name" value="Yippee-Mis18"/>
    <property type="match status" value="1"/>
</dbReference>
<evidence type="ECO:0000256" key="1">
    <source>
        <dbReference type="ARBA" id="ARBA00005613"/>
    </source>
</evidence>
<feature type="domain" description="Yippee" evidence="5">
    <location>
        <begin position="14"/>
        <end position="111"/>
    </location>
</feature>
<evidence type="ECO:0000256" key="3">
    <source>
        <dbReference type="ARBA" id="ARBA00022833"/>
    </source>
</evidence>
<dbReference type="EMBL" id="CDMZ01004519">
    <property type="protein sequence ID" value="CEM49996.1"/>
    <property type="molecule type" value="Genomic_DNA"/>
</dbReference>
<dbReference type="GO" id="GO:0046872">
    <property type="term" value="F:metal ion binding"/>
    <property type="evidence" value="ECO:0007669"/>
    <property type="project" value="UniProtKB-KW"/>
</dbReference>
<dbReference type="VEuPathDB" id="CryptoDB:Cvel_1572"/>
<name>A0A0G4HZI6_9ALVE</name>
<protein>
    <recommendedName>
        <fullName evidence="4">Protein yippee-like</fullName>
    </recommendedName>
</protein>
<dbReference type="PROSITE" id="PS51792">
    <property type="entry name" value="YIPPEE"/>
    <property type="match status" value="1"/>
</dbReference>
<keyword evidence="3" id="KW-0862">Zinc</keyword>